<organism evidence="1 2">
    <name type="scientific">Roseovarius albus</name>
    <dbReference type="NCBI Taxonomy" id="1247867"/>
    <lineage>
        <taxon>Bacteria</taxon>
        <taxon>Pseudomonadati</taxon>
        <taxon>Pseudomonadota</taxon>
        <taxon>Alphaproteobacteria</taxon>
        <taxon>Rhodobacterales</taxon>
        <taxon>Roseobacteraceae</taxon>
        <taxon>Roseovarius</taxon>
    </lineage>
</organism>
<accession>A0A1X6Y747</accession>
<dbReference type="Proteomes" id="UP000193061">
    <property type="component" value="Unassembled WGS sequence"/>
</dbReference>
<keyword evidence="2" id="KW-1185">Reference proteome</keyword>
<reference evidence="1 2" key="1">
    <citation type="submission" date="2017-03" db="EMBL/GenBank/DDBJ databases">
        <authorList>
            <person name="Afonso C.L."/>
            <person name="Miller P.J."/>
            <person name="Scott M.A."/>
            <person name="Spackman E."/>
            <person name="Goraichik I."/>
            <person name="Dimitrov K.M."/>
            <person name="Suarez D.L."/>
            <person name="Swayne D.E."/>
        </authorList>
    </citation>
    <scope>NUCLEOTIDE SEQUENCE [LARGE SCALE GENOMIC DNA]</scope>
    <source>
        <strain evidence="1 2">CECT 7450</strain>
    </source>
</reference>
<dbReference type="SUPFAM" id="SSF53448">
    <property type="entry name" value="Nucleotide-diphospho-sugar transferases"/>
    <property type="match status" value="1"/>
</dbReference>
<dbReference type="PANTHER" id="PTHR31834:SF1">
    <property type="entry name" value="INITIATION-SPECIFIC ALPHA-1,6-MANNOSYLTRANSFERASE"/>
    <property type="match status" value="1"/>
</dbReference>
<evidence type="ECO:0000313" key="1">
    <source>
        <dbReference type="EMBL" id="SLN11960.1"/>
    </source>
</evidence>
<proteinExistence type="predicted"/>
<dbReference type="Gene3D" id="3.90.550.20">
    <property type="match status" value="1"/>
</dbReference>
<dbReference type="InterPro" id="IPR029044">
    <property type="entry name" value="Nucleotide-diphossugar_trans"/>
</dbReference>
<sequence>MKKLLDKAIALRNSLNTKTDQRFVRERDMGEQIPKIIHQTYFQSPSDPDFPAELKANIGALKCLNPSWDYRFYTDDDIERYIAIHFPELIELYHKIDPRYGAARADFFRYLVIYNEGGVYLDVKSGASKPLDELLQDSDKIVLSHWPRSWPKIMLGQHPGISNPIGELQQWYIISVAGHPFLESVINNVCNNISHYNPVLHDYGSWGVFNLTGPIAFTEAIYPLLDHYLHRLEDDHLRVGLTYCAIGPENSTGGHHLVFSRKHYSKIQAPIVKVPFYLQALFCVSKPSIKILKILYNIRTIATG</sequence>
<dbReference type="Pfam" id="PF04488">
    <property type="entry name" value="Gly_transf_sug"/>
    <property type="match status" value="1"/>
</dbReference>
<dbReference type="GO" id="GO:0000009">
    <property type="term" value="F:alpha-1,6-mannosyltransferase activity"/>
    <property type="evidence" value="ECO:0007669"/>
    <property type="project" value="InterPro"/>
</dbReference>
<protein>
    <submittedName>
        <fullName evidence="1">Glycosyltransferase sugar-binding region containing DXD motif protein</fullName>
    </submittedName>
</protein>
<dbReference type="AlphaFoldDB" id="A0A1X6Y747"/>
<dbReference type="EMBL" id="FWFX01000001">
    <property type="protein sequence ID" value="SLN11960.1"/>
    <property type="molecule type" value="Genomic_DNA"/>
</dbReference>
<dbReference type="PANTHER" id="PTHR31834">
    <property type="entry name" value="INITIATION-SPECIFIC ALPHA-1,6-MANNOSYLTRANSFERASE"/>
    <property type="match status" value="1"/>
</dbReference>
<dbReference type="InterPro" id="IPR039367">
    <property type="entry name" value="Och1-like"/>
</dbReference>
<gene>
    <name evidence="1" type="ORF">ROA7450_00122</name>
</gene>
<dbReference type="RefSeq" id="WP_200812907.1">
    <property type="nucleotide sequence ID" value="NZ_FWFX01000001.1"/>
</dbReference>
<name>A0A1X6Y747_9RHOB</name>
<dbReference type="GO" id="GO:0006487">
    <property type="term" value="P:protein N-linked glycosylation"/>
    <property type="evidence" value="ECO:0007669"/>
    <property type="project" value="TreeGrafter"/>
</dbReference>
<keyword evidence="1" id="KW-0808">Transferase</keyword>
<evidence type="ECO:0000313" key="2">
    <source>
        <dbReference type="Proteomes" id="UP000193061"/>
    </source>
</evidence>
<dbReference type="InterPro" id="IPR007577">
    <property type="entry name" value="GlycoTrfase_DXD_sugar-bd_CS"/>
</dbReference>